<dbReference type="InterPro" id="IPR044506">
    <property type="entry name" value="CDC14_C"/>
</dbReference>
<dbReference type="CDD" id="cd14499">
    <property type="entry name" value="CDC14_C"/>
    <property type="match status" value="1"/>
</dbReference>
<name>A0A7J6NR28_PEROL</name>
<comment type="similarity">
    <text evidence="1">Belongs to the protein-tyrosine phosphatase family. Non-receptor class CDC14 subfamily.</text>
</comment>
<keyword evidence="5" id="KW-0904">Protein phosphatase</keyword>
<dbReference type="InterPro" id="IPR029260">
    <property type="entry name" value="DSPn"/>
</dbReference>
<dbReference type="InterPro" id="IPR000387">
    <property type="entry name" value="Tyr_Pase_dom"/>
</dbReference>
<dbReference type="SMART" id="SM00404">
    <property type="entry name" value="PTPc_motif"/>
    <property type="match status" value="1"/>
</dbReference>
<feature type="region of interest" description="Disordered" evidence="6">
    <location>
        <begin position="1"/>
        <end position="22"/>
    </location>
</feature>
<dbReference type="Proteomes" id="UP000541610">
    <property type="component" value="Unassembled WGS sequence"/>
</dbReference>
<dbReference type="InterPro" id="IPR020422">
    <property type="entry name" value="TYR_PHOSPHATASE_DUAL_dom"/>
</dbReference>
<dbReference type="EC" id="3.1.3.48" evidence="3"/>
<evidence type="ECO:0000256" key="4">
    <source>
        <dbReference type="ARBA" id="ARBA00022801"/>
    </source>
</evidence>
<reference evidence="9 10" key="1">
    <citation type="submission" date="2020-04" db="EMBL/GenBank/DDBJ databases">
        <title>Perkinsus olseni comparative genomics.</title>
        <authorList>
            <person name="Bogema D.R."/>
        </authorList>
    </citation>
    <scope>NUCLEOTIDE SEQUENCE [LARGE SCALE GENOMIC DNA]</scope>
    <source>
        <strain evidence="9">00978-12</strain>
    </source>
</reference>
<evidence type="ECO:0000256" key="5">
    <source>
        <dbReference type="ARBA" id="ARBA00022912"/>
    </source>
</evidence>
<dbReference type="SUPFAM" id="SSF52799">
    <property type="entry name" value="(Phosphotyrosine protein) phosphatases II"/>
    <property type="match status" value="2"/>
</dbReference>
<keyword evidence="4" id="KW-0378">Hydrolase</keyword>
<dbReference type="PROSITE" id="PS00383">
    <property type="entry name" value="TYR_PHOSPHATASE_1"/>
    <property type="match status" value="1"/>
</dbReference>
<organism evidence="9 10">
    <name type="scientific">Perkinsus olseni</name>
    <name type="common">Perkinsus atlanticus</name>
    <dbReference type="NCBI Taxonomy" id="32597"/>
    <lineage>
        <taxon>Eukaryota</taxon>
        <taxon>Sar</taxon>
        <taxon>Alveolata</taxon>
        <taxon>Perkinsozoa</taxon>
        <taxon>Perkinsea</taxon>
        <taxon>Perkinsida</taxon>
        <taxon>Perkinsidae</taxon>
        <taxon>Perkinsus</taxon>
    </lineage>
</organism>
<dbReference type="Pfam" id="PF14671">
    <property type="entry name" value="DSPn"/>
    <property type="match status" value="1"/>
</dbReference>
<accession>A0A7J6NR28</accession>
<dbReference type="Gene3D" id="3.90.190.10">
    <property type="entry name" value="Protein tyrosine phosphatase superfamily"/>
    <property type="match status" value="2"/>
</dbReference>
<sequence>MSFLRKRSSSMTSEASSVTIQRSRRPSLKSSLGVHTPFPIAELLPSKFYFTVTDGAALQINPVPQNGCAKSQTFTVDHELVYEPFASDFGPLNLGMLHSYFEKVRTFLQGNRPVVHYSSNDPRKRANAVFLACAYLVIHCDVKPKEAVARIVAAGFNTFLPFRDASSGPCSYKCTIVDCLEGLHRAWRLGWYDPSTFDKEQYHYYEKVDNGDLNWIIPGKFIAFAGPHSDRLDGNGYLALMPEDYYDVFNELGISLIVRLNKKCYDRRRFTNAGFAHADLYFPDGSCPPDQIISTFLSLCENAPSAVAVHCKAGLGRTGCLIGIYAMKHHGFPAREWIGWNRICRPGSILGPQQQFLCDVERIFLRRSSVTGNAGNLDLNCSVATLNERILVEGTTSAEQGRAAPSGTCIQPSRALNRASCCVFFEFMKPVFEASIRALPIVGSSRTYPVRRVYCIGRNYTEHAIEMNADPTREPPFYFMKPCDAVAPPAEGSTLLELPYPKCTEDVHHEGELVVCLGPGASSEVCERTKDDEELLRQCVFGYALGIDLTKRDVQAKAKSMRRPWEESKAFDHSAPISPVYPLREPLPWATSLLRLMVNGEVRQESTLDKMIWPVAAIIRYIAERNEIAAGDLIYTGTPAGVGPLRVGDLCRVQLVKKDDTAVPVLPGVECSLRFAQ</sequence>
<gene>
    <name evidence="9" type="primary">CDC14A_1</name>
    <name evidence="9" type="ORF">FOZ60_005459</name>
</gene>
<comment type="similarity">
    <text evidence="2">Belongs to the FAH family.</text>
</comment>
<dbReference type="InterPro" id="IPR036663">
    <property type="entry name" value="Fumarylacetoacetase_C_sf"/>
</dbReference>
<evidence type="ECO:0000313" key="10">
    <source>
        <dbReference type="Proteomes" id="UP000541610"/>
    </source>
</evidence>
<dbReference type="EMBL" id="JABANP010000228">
    <property type="protein sequence ID" value="KAF4686265.1"/>
    <property type="molecule type" value="Genomic_DNA"/>
</dbReference>
<dbReference type="Gene3D" id="3.90.850.10">
    <property type="entry name" value="Fumarylacetoacetase-like, C-terminal domain"/>
    <property type="match status" value="1"/>
</dbReference>
<evidence type="ECO:0000313" key="9">
    <source>
        <dbReference type="EMBL" id="KAF4686265.1"/>
    </source>
</evidence>
<dbReference type="PANTHER" id="PTHR23339">
    <property type="entry name" value="TYROSINE SPECIFIC PROTEIN PHOSPHATASE AND DUAL SPECIFICITY PROTEIN PHOSPHATASE"/>
    <property type="match status" value="1"/>
</dbReference>
<dbReference type="InterPro" id="IPR011234">
    <property type="entry name" value="Fumarylacetoacetase-like_C"/>
</dbReference>
<dbReference type="InterPro" id="IPR003595">
    <property type="entry name" value="Tyr_Pase_cat"/>
</dbReference>
<dbReference type="PROSITE" id="PS50056">
    <property type="entry name" value="TYR_PHOSPHATASE_2"/>
    <property type="match status" value="1"/>
</dbReference>
<dbReference type="SUPFAM" id="SSF56529">
    <property type="entry name" value="FAH"/>
    <property type="match status" value="1"/>
</dbReference>
<dbReference type="CDD" id="cd17657">
    <property type="entry name" value="CDC14_N"/>
    <property type="match status" value="1"/>
</dbReference>
<dbReference type="Pfam" id="PF22785">
    <property type="entry name" value="Tc-R-P"/>
    <property type="match status" value="1"/>
</dbReference>
<feature type="domain" description="Tyrosine-protein phosphatase" evidence="7">
    <location>
        <begin position="211"/>
        <end position="369"/>
    </location>
</feature>
<dbReference type="GO" id="GO:0004725">
    <property type="term" value="F:protein tyrosine phosphatase activity"/>
    <property type="evidence" value="ECO:0007669"/>
    <property type="project" value="UniProtKB-EC"/>
</dbReference>
<dbReference type="AlphaFoldDB" id="A0A7J6NR28"/>
<dbReference type="InterPro" id="IPR029021">
    <property type="entry name" value="Prot-tyrosine_phosphatase-like"/>
</dbReference>
<evidence type="ECO:0000256" key="2">
    <source>
        <dbReference type="ARBA" id="ARBA00010211"/>
    </source>
</evidence>
<feature type="domain" description="Tyrosine specific protein phosphatases" evidence="8">
    <location>
        <begin position="290"/>
        <end position="356"/>
    </location>
</feature>
<proteinExistence type="inferred from homology"/>
<evidence type="ECO:0000259" key="8">
    <source>
        <dbReference type="PROSITE" id="PS50056"/>
    </source>
</evidence>
<evidence type="ECO:0000256" key="1">
    <source>
        <dbReference type="ARBA" id="ARBA00007315"/>
    </source>
</evidence>
<dbReference type="OrthoDB" id="442453at2759"/>
<evidence type="ECO:0000256" key="6">
    <source>
        <dbReference type="SAM" id="MobiDB-lite"/>
    </source>
</evidence>
<dbReference type="InterPro" id="IPR050561">
    <property type="entry name" value="PTP"/>
</dbReference>
<dbReference type="Pfam" id="PF01557">
    <property type="entry name" value="FAA_hydrolase"/>
    <property type="match status" value="1"/>
</dbReference>
<comment type="caution">
    <text evidence="9">The sequence shown here is derived from an EMBL/GenBank/DDBJ whole genome shotgun (WGS) entry which is preliminary data.</text>
</comment>
<evidence type="ECO:0000259" key="7">
    <source>
        <dbReference type="PROSITE" id="PS50054"/>
    </source>
</evidence>
<protein>
    <recommendedName>
        <fullName evidence="3">protein-tyrosine-phosphatase</fullName>
        <ecNumber evidence="3">3.1.3.48</ecNumber>
    </recommendedName>
</protein>
<dbReference type="FunFam" id="3.90.190.10:FF:000006">
    <property type="entry name" value="Dual specificity protein phosphatase CDC14B"/>
    <property type="match status" value="1"/>
</dbReference>
<dbReference type="InterPro" id="IPR016130">
    <property type="entry name" value="Tyr_Pase_AS"/>
</dbReference>
<dbReference type="PROSITE" id="PS50054">
    <property type="entry name" value="TYR_PHOSPHATASE_DUAL"/>
    <property type="match status" value="1"/>
</dbReference>
<evidence type="ECO:0000256" key="3">
    <source>
        <dbReference type="ARBA" id="ARBA00013064"/>
    </source>
</evidence>